<evidence type="ECO:0000256" key="1">
    <source>
        <dbReference type="SAM" id="MobiDB-lite"/>
    </source>
</evidence>
<protein>
    <submittedName>
        <fullName evidence="2">Uncharacterized protein</fullName>
    </submittedName>
</protein>
<reference evidence="2" key="1">
    <citation type="submission" date="2022-08" db="EMBL/GenBank/DDBJ databases">
        <title>A Global Phylogenomic Analysis of the Shiitake Genus Lentinula.</title>
        <authorList>
            <consortium name="DOE Joint Genome Institute"/>
            <person name="Sierra-Patev S."/>
            <person name="Min B."/>
            <person name="Naranjo-Ortiz M."/>
            <person name="Looney B."/>
            <person name="Konkel Z."/>
            <person name="Slot J.C."/>
            <person name="Sakamoto Y."/>
            <person name="Steenwyk J.L."/>
            <person name="Rokas A."/>
            <person name="Carro J."/>
            <person name="Camarero S."/>
            <person name="Ferreira P."/>
            <person name="Molpeceres G."/>
            <person name="Ruiz-Duenas F.J."/>
            <person name="Serrano A."/>
            <person name="Henrissat B."/>
            <person name="Drula E."/>
            <person name="Hughes K.W."/>
            <person name="Mata J.L."/>
            <person name="Ishikawa N.K."/>
            <person name="Vargas-Isla R."/>
            <person name="Ushijima S."/>
            <person name="Smith C.A."/>
            <person name="Ahrendt S."/>
            <person name="Andreopoulos W."/>
            <person name="He G."/>
            <person name="Labutti K."/>
            <person name="Lipzen A."/>
            <person name="Ng V."/>
            <person name="Riley R."/>
            <person name="Sandor L."/>
            <person name="Barry K."/>
            <person name="Martinez A.T."/>
            <person name="Xiao Y."/>
            <person name="Gibbons J.G."/>
            <person name="Terashima K."/>
            <person name="Grigoriev I.V."/>
            <person name="Hibbett D.S."/>
        </authorList>
    </citation>
    <scope>NUCLEOTIDE SEQUENCE</scope>
    <source>
        <strain evidence="2">JLM2183</strain>
    </source>
</reference>
<dbReference type="AlphaFoldDB" id="A0A9W9AAS2"/>
<organism evidence="2 3">
    <name type="scientific">Lentinula aciculospora</name>
    <dbReference type="NCBI Taxonomy" id="153920"/>
    <lineage>
        <taxon>Eukaryota</taxon>
        <taxon>Fungi</taxon>
        <taxon>Dikarya</taxon>
        <taxon>Basidiomycota</taxon>
        <taxon>Agaricomycotina</taxon>
        <taxon>Agaricomycetes</taxon>
        <taxon>Agaricomycetidae</taxon>
        <taxon>Agaricales</taxon>
        <taxon>Marasmiineae</taxon>
        <taxon>Omphalotaceae</taxon>
        <taxon>Lentinula</taxon>
    </lineage>
</organism>
<feature type="region of interest" description="Disordered" evidence="1">
    <location>
        <begin position="100"/>
        <end position="141"/>
    </location>
</feature>
<name>A0A9W9AAS2_9AGAR</name>
<comment type="caution">
    <text evidence="2">The sequence shown here is derived from an EMBL/GenBank/DDBJ whole genome shotgun (WGS) entry which is preliminary data.</text>
</comment>
<gene>
    <name evidence="2" type="ORF">J3R30DRAFT_3703255</name>
</gene>
<dbReference type="OrthoDB" id="2872547at2759"/>
<evidence type="ECO:0000313" key="3">
    <source>
        <dbReference type="Proteomes" id="UP001150266"/>
    </source>
</evidence>
<evidence type="ECO:0000313" key="2">
    <source>
        <dbReference type="EMBL" id="KAJ4478427.1"/>
    </source>
</evidence>
<accession>A0A9W9AAS2</accession>
<feature type="compositionally biased region" description="Low complexity" evidence="1">
    <location>
        <begin position="125"/>
        <end position="139"/>
    </location>
</feature>
<dbReference type="EMBL" id="JAOTPV010000009">
    <property type="protein sequence ID" value="KAJ4478427.1"/>
    <property type="molecule type" value="Genomic_DNA"/>
</dbReference>
<dbReference type="Proteomes" id="UP001150266">
    <property type="component" value="Unassembled WGS sequence"/>
</dbReference>
<proteinExistence type="predicted"/>
<sequence>MSSAVLSKGVSYKAIITAFYAVNAGEPTLSTFPPGLPTINPVRIPNKIKERVHEFFKNRFRLFETEVEFGKDAVYMVGDNDPFQMDVTWGGEEKKWSVVVEKQESRTTTHQTRRAVNDTREEESYTSSTSSPANSAASEDIVQNSLSVF</sequence>
<keyword evidence="3" id="KW-1185">Reference proteome</keyword>